<feature type="repeat" description="WD" evidence="6">
    <location>
        <begin position="1040"/>
        <end position="1080"/>
    </location>
</feature>
<feature type="domain" description="NACHT" evidence="7">
    <location>
        <begin position="299"/>
        <end position="520"/>
    </location>
</feature>
<proteinExistence type="inferred from homology"/>
<evidence type="ECO:0000256" key="4">
    <source>
        <dbReference type="ARBA" id="ARBA00039789"/>
    </source>
</evidence>
<dbReference type="SUPFAM" id="SSF52540">
    <property type="entry name" value="P-loop containing nucleoside triphosphate hydrolases"/>
    <property type="match status" value="1"/>
</dbReference>
<dbReference type="InterPro" id="IPR056884">
    <property type="entry name" value="NPHP3-like_N"/>
</dbReference>
<dbReference type="GeneID" id="19133534"/>
<dbReference type="InterPro" id="IPR019775">
    <property type="entry name" value="WD40_repeat_CS"/>
</dbReference>
<dbReference type="HOGENOM" id="CLU_000288_6_16_1"/>
<dbReference type="FunFam" id="3.40.50.300:FF:001638">
    <property type="entry name" value="NACHT and WD40 domain protein"/>
    <property type="match status" value="1"/>
</dbReference>
<keyword evidence="2" id="KW-0677">Repeat</keyword>
<dbReference type="PROSITE" id="PS50231">
    <property type="entry name" value="RICIN_B_LECTIN"/>
    <property type="match status" value="1"/>
</dbReference>
<dbReference type="PROSITE" id="PS50294">
    <property type="entry name" value="WD_REPEATS_REGION"/>
    <property type="match status" value="13"/>
</dbReference>
<accession>M2S7A1</accession>
<dbReference type="GO" id="GO:1990234">
    <property type="term" value="C:transferase complex"/>
    <property type="evidence" value="ECO:0007669"/>
    <property type="project" value="UniProtKB-ARBA"/>
</dbReference>
<dbReference type="InterPro" id="IPR027417">
    <property type="entry name" value="P-loop_NTPase"/>
</dbReference>
<dbReference type="Pfam" id="PF24883">
    <property type="entry name" value="NPHP3_N"/>
    <property type="match status" value="1"/>
</dbReference>
<feature type="repeat" description="WD" evidence="6">
    <location>
        <begin position="1249"/>
        <end position="1290"/>
    </location>
</feature>
<evidence type="ECO:0000259" key="7">
    <source>
        <dbReference type="PROSITE" id="PS50837"/>
    </source>
</evidence>
<dbReference type="KEGG" id="bsc:COCSADRAFT_185947"/>
<organism evidence="8 9">
    <name type="scientific">Cochliobolus sativus (strain ND90Pr / ATCC 201652)</name>
    <name type="common">Common root rot and spot blotch fungus</name>
    <name type="synonym">Bipolaris sorokiniana</name>
    <dbReference type="NCBI Taxonomy" id="665912"/>
    <lineage>
        <taxon>Eukaryota</taxon>
        <taxon>Fungi</taxon>
        <taxon>Dikarya</taxon>
        <taxon>Ascomycota</taxon>
        <taxon>Pezizomycotina</taxon>
        <taxon>Dothideomycetes</taxon>
        <taxon>Pleosporomycetidae</taxon>
        <taxon>Pleosporales</taxon>
        <taxon>Pleosporineae</taxon>
        <taxon>Pleosporaceae</taxon>
        <taxon>Bipolaris</taxon>
    </lineage>
</organism>
<dbReference type="PROSITE" id="PS50837">
    <property type="entry name" value="NACHT"/>
    <property type="match status" value="1"/>
</dbReference>
<dbReference type="InterPro" id="IPR036322">
    <property type="entry name" value="WD40_repeat_dom_sf"/>
</dbReference>
<dbReference type="PRINTS" id="PR00320">
    <property type="entry name" value="GPROTEINBRPT"/>
</dbReference>
<dbReference type="EMBL" id="KB445659">
    <property type="protein sequence ID" value="EMD58250.1"/>
    <property type="molecule type" value="Genomic_DNA"/>
</dbReference>
<comment type="similarity">
    <text evidence="3">Belongs to the WD repeat MDV1/CAF4 family.</text>
</comment>
<name>M2S7A1_COCSN</name>
<dbReference type="Pfam" id="PF00400">
    <property type="entry name" value="WD40"/>
    <property type="match status" value="13"/>
</dbReference>
<dbReference type="Proteomes" id="UP000016934">
    <property type="component" value="Unassembled WGS sequence"/>
</dbReference>
<evidence type="ECO:0000313" key="9">
    <source>
        <dbReference type="Proteomes" id="UP000016934"/>
    </source>
</evidence>
<dbReference type="SUPFAM" id="SSF50978">
    <property type="entry name" value="WD40 repeat-like"/>
    <property type="match status" value="1"/>
</dbReference>
<dbReference type="PANTHER" id="PTHR22847">
    <property type="entry name" value="WD40 REPEAT PROTEIN"/>
    <property type="match status" value="1"/>
</dbReference>
<dbReference type="InterPro" id="IPR011047">
    <property type="entry name" value="Quinoprotein_ADH-like_sf"/>
</dbReference>
<evidence type="ECO:0000256" key="1">
    <source>
        <dbReference type="ARBA" id="ARBA00022574"/>
    </source>
</evidence>
<dbReference type="InterPro" id="IPR001680">
    <property type="entry name" value="WD40_rpt"/>
</dbReference>
<feature type="repeat" description="WD" evidence="6">
    <location>
        <begin position="872"/>
        <end position="913"/>
    </location>
</feature>
<feature type="repeat" description="WD" evidence="6">
    <location>
        <begin position="956"/>
        <end position="997"/>
    </location>
</feature>
<reference evidence="9" key="2">
    <citation type="journal article" date="2013" name="PLoS Genet.">
        <title>Comparative genome structure, secondary metabolite, and effector coding capacity across Cochliobolus pathogens.</title>
        <authorList>
            <person name="Condon B.J."/>
            <person name="Leng Y."/>
            <person name="Wu D."/>
            <person name="Bushley K.E."/>
            <person name="Ohm R.A."/>
            <person name="Otillar R."/>
            <person name="Martin J."/>
            <person name="Schackwitz W."/>
            <person name="Grimwood J."/>
            <person name="MohdZainudin N."/>
            <person name="Xue C."/>
            <person name="Wang R."/>
            <person name="Manning V.A."/>
            <person name="Dhillon B."/>
            <person name="Tu Z.J."/>
            <person name="Steffenson B.J."/>
            <person name="Salamov A."/>
            <person name="Sun H."/>
            <person name="Lowry S."/>
            <person name="LaButti K."/>
            <person name="Han J."/>
            <person name="Copeland A."/>
            <person name="Lindquist E."/>
            <person name="Barry K."/>
            <person name="Schmutz J."/>
            <person name="Baker S.E."/>
            <person name="Ciuffetti L.M."/>
            <person name="Grigoriev I.V."/>
            <person name="Zhong S."/>
            <person name="Turgeon B.G."/>
        </authorList>
    </citation>
    <scope>NUCLEOTIDE SEQUENCE [LARGE SCALE GENOMIC DNA]</scope>
    <source>
        <strain evidence="9">ND90Pr / ATCC 201652</strain>
    </source>
</reference>
<dbReference type="CDD" id="cd00200">
    <property type="entry name" value="WD40"/>
    <property type="match status" value="2"/>
</dbReference>
<dbReference type="SMART" id="SM00320">
    <property type="entry name" value="WD40"/>
    <property type="match status" value="13"/>
</dbReference>
<reference evidence="8 9" key="1">
    <citation type="journal article" date="2012" name="PLoS Pathog.">
        <title>Diverse lifestyles and strategies of plant pathogenesis encoded in the genomes of eighteen Dothideomycetes fungi.</title>
        <authorList>
            <person name="Ohm R.A."/>
            <person name="Feau N."/>
            <person name="Henrissat B."/>
            <person name="Schoch C.L."/>
            <person name="Horwitz B.A."/>
            <person name="Barry K.W."/>
            <person name="Condon B.J."/>
            <person name="Copeland A.C."/>
            <person name="Dhillon B."/>
            <person name="Glaser F."/>
            <person name="Hesse C.N."/>
            <person name="Kosti I."/>
            <person name="LaButti K."/>
            <person name="Lindquist E.A."/>
            <person name="Lucas S."/>
            <person name="Salamov A.A."/>
            <person name="Bradshaw R.E."/>
            <person name="Ciuffetti L."/>
            <person name="Hamelin R.C."/>
            <person name="Kema G.H.J."/>
            <person name="Lawrence C."/>
            <person name="Scott J.A."/>
            <person name="Spatafora J.W."/>
            <person name="Turgeon B.G."/>
            <person name="de Wit P.J.G.M."/>
            <person name="Zhong S."/>
            <person name="Goodwin S.B."/>
            <person name="Grigoriev I.V."/>
        </authorList>
    </citation>
    <scope>NUCLEOTIDE SEQUENCE [LARGE SCALE GENOMIC DNA]</scope>
    <source>
        <strain evidence="9">ND90Pr / ATCC 201652</strain>
    </source>
</reference>
<dbReference type="Gene3D" id="3.40.50.300">
    <property type="entry name" value="P-loop containing nucleotide triphosphate hydrolases"/>
    <property type="match status" value="1"/>
</dbReference>
<dbReference type="RefSeq" id="XP_007706064.1">
    <property type="nucleotide sequence ID" value="XM_007707874.1"/>
</dbReference>
<dbReference type="InterPro" id="IPR010730">
    <property type="entry name" value="HET"/>
</dbReference>
<keyword evidence="1 6" id="KW-0853">WD repeat</keyword>
<dbReference type="SUPFAM" id="SSF82171">
    <property type="entry name" value="DPP6 N-terminal domain-like"/>
    <property type="match status" value="1"/>
</dbReference>
<feature type="repeat" description="WD" evidence="6">
    <location>
        <begin position="830"/>
        <end position="871"/>
    </location>
</feature>
<evidence type="ECO:0000256" key="3">
    <source>
        <dbReference type="ARBA" id="ARBA00038415"/>
    </source>
</evidence>
<dbReference type="PANTHER" id="PTHR22847:SF637">
    <property type="entry name" value="WD REPEAT DOMAIN 5B"/>
    <property type="match status" value="1"/>
</dbReference>
<feature type="repeat" description="WD" evidence="6">
    <location>
        <begin position="914"/>
        <end position="955"/>
    </location>
</feature>
<evidence type="ECO:0000256" key="5">
    <source>
        <dbReference type="ARBA" id="ARBA00043913"/>
    </source>
</evidence>
<keyword evidence="9" id="KW-1185">Reference proteome</keyword>
<feature type="repeat" description="WD" evidence="6">
    <location>
        <begin position="1165"/>
        <end position="1206"/>
    </location>
</feature>
<dbReference type="PROSITE" id="PS50082">
    <property type="entry name" value="WD_REPEATS_2"/>
    <property type="match status" value="13"/>
</dbReference>
<feature type="repeat" description="WD" evidence="6">
    <location>
        <begin position="1291"/>
        <end position="1332"/>
    </location>
</feature>
<feature type="repeat" description="WD" evidence="6">
    <location>
        <begin position="1333"/>
        <end position="1374"/>
    </location>
</feature>
<feature type="repeat" description="WD" evidence="6">
    <location>
        <begin position="1081"/>
        <end position="1122"/>
    </location>
</feature>
<dbReference type="Pfam" id="PF06985">
    <property type="entry name" value="HET"/>
    <property type="match status" value="1"/>
</dbReference>
<feature type="repeat" description="WD" evidence="6">
    <location>
        <begin position="1207"/>
        <end position="1248"/>
    </location>
</feature>
<dbReference type="eggNOG" id="KOG0319">
    <property type="taxonomic scope" value="Eukaryota"/>
</dbReference>
<dbReference type="GO" id="GO:0005634">
    <property type="term" value="C:nucleus"/>
    <property type="evidence" value="ECO:0007669"/>
    <property type="project" value="TreeGrafter"/>
</dbReference>
<feature type="repeat" description="WD" evidence="6">
    <location>
        <begin position="998"/>
        <end position="1039"/>
    </location>
</feature>
<dbReference type="Gene3D" id="2.130.10.10">
    <property type="entry name" value="YVTN repeat-like/Quinoprotein amine dehydrogenase"/>
    <property type="match status" value="7"/>
</dbReference>
<protein>
    <recommendedName>
        <fullName evidence="4">Mitochondrial division protein 1</fullName>
    </recommendedName>
</protein>
<evidence type="ECO:0000313" key="8">
    <source>
        <dbReference type="EMBL" id="EMD58250.1"/>
    </source>
</evidence>
<evidence type="ECO:0000256" key="6">
    <source>
        <dbReference type="PROSITE-ProRule" id="PRU00221"/>
    </source>
</evidence>
<comment type="function">
    <text evidence="5">Involved in mitochondrial fission. Acts as an adapter protein required to form mitochondrial fission complexes. Formation of these complexes is required to promote constriction and fission of the mitochondrial compartment at a late step in mitochondrial division.</text>
</comment>
<dbReference type="InterPro" id="IPR020472">
    <property type="entry name" value="WD40_PAC1"/>
</dbReference>
<gene>
    <name evidence="8" type="ORF">COCSADRAFT_185947</name>
</gene>
<dbReference type="InterPro" id="IPR007111">
    <property type="entry name" value="NACHT_NTPase"/>
</dbReference>
<dbReference type="OrthoDB" id="538223at2759"/>
<dbReference type="InterPro" id="IPR015943">
    <property type="entry name" value="WD40/YVTN_repeat-like_dom_sf"/>
</dbReference>
<dbReference type="PROSITE" id="PS00678">
    <property type="entry name" value="WD_REPEATS_1"/>
    <property type="match status" value="12"/>
</dbReference>
<feature type="repeat" description="WD" evidence="6">
    <location>
        <begin position="1123"/>
        <end position="1164"/>
    </location>
</feature>
<sequence>MRLLRRTHNGELSITNDIVDEDAIPPYAILSHTWGAEADEVTFDDLASGSGKTKPGYRKARFCGEQAWRDGLEHFWVDTCCIHKANKAELSHAINSMFRWYRNASRCYVYLADVSSRTPAMDKEESHPPLWELEFRRSRWFTRGWTLQELLAPDVVEFFAHDWERLGDKTLLCQKIHEITGISKAALQGAPLTQFNVEERLSWNVHRHTKLEEDRVYSLLGIFDVYLSPFYGEGASKARDRLTDQIDKRNRCMQDLRDTDPRNDKKRIEETKGGLLTDSYRWILDNASFEQWLNKPQSRLLWIKGDPGKGKTMLLCGIIDELQSSMHRTALLSYFFCQATDSRINSATAVLRGLLYMLVSEQPSLVLHVRKTYDHVGKNLFEDANAWVALTEIFTDVLQDPNLKATYLIIDALDECVIGLPMLLNFVSKQSSASSRIKWIVSSRNWPVIEERLDQVDHKVKLSLELNTESVSAAVSVYIKQKVSQLAQHKKYDEQTKDAVLKYLMTNAHDTFLWVALVCQSLEATSKRHALKKLSSFPSGLDSLYERMMQQVSKSDDAELCKQLLASLALVYQPVTLQELTVLVEQLDDLVDDTESIREVVGLCGSFLTLQEETVYFVHQSAKEFLLANAAGEVFPRGREDVHHTIFARSLQNLSMTLHRDMYSLKALGHLIEDVRQPDPNPLAASRYSCVYWVDHLCDSHPISSVSYADDIQDNGVLDVFLKEKYLYWLETLSLCMSMPKGALSMTKLLALVQGCEKTTLLTELVYDARRFLMYHKGAIERSPLQAYASALLFSPTASLVRKLFQHEEPKWITIKSAMGDGWSACLQTLEGHSRYVNSVAFSHDSTLLASASSDRTVKLWDADSGECLQTLRGHNHSVISVTFSHDSAWLASASHDNTIKIWDTSSGACLQTLKGHSSGVISVAFSHDSAQLASASGDITVRIWDASSGACLQTLEDHSDFVSSVTFSHDSAWLASASHDNTIKIWDASSGACLQTLRGHSDILTSVAFSHDSMRLVSASNDSAVKIWDTNSGACLQTLKGHSSGVISVAFSHDSTRLASASDNTIKIWDASSGACLQTLEGHSEWVSSVALSHDSTRLVSASGDNTVKIWDVRNDKYIQTPRDHSNDVYSMTFSHDSTRLASGSKDCTIKIWDANSGACLQTLKGHSSGVISVAFSHDSTRLASGSKDCTIKIWDASSGACLQTLEGHREWISSVALSHDSTRLASGSKDCTIKIWDASNGACLQMLEGHNNHVTSVAFSHDSAQLASASMDWTVKIWNVNSGGCLQTLKGHGSTVNLIAFSHDSTRLASASRDNTVKIWNASSGACLQTLEGHREWISSVALSHDSTRLASASYDNRVKIWDTNNGTCLQTLNIGRKTSKLSFDPTSSCLYTEIGTIVIRNSEVSTSIGVIAEPQRPTYLGPGLSSDSIWIKHAGNNILWVPSEYRPSCSSVCGTLVGIGAGSGRVWTCRIDL</sequence>
<evidence type="ECO:0000256" key="2">
    <source>
        <dbReference type="ARBA" id="ARBA00022737"/>
    </source>
</evidence>
<dbReference type="STRING" id="665912.M2S7A1"/>
<dbReference type="SUPFAM" id="SSF50998">
    <property type="entry name" value="Quinoprotein alcohol dehydrogenase-like"/>
    <property type="match status" value="1"/>
</dbReference>
<dbReference type="OMA" id="DAHSDAC"/>